<dbReference type="Pfam" id="PF07603">
    <property type="entry name" value="Lcl_C"/>
    <property type="match status" value="1"/>
</dbReference>
<dbReference type="RefSeq" id="WP_369263622.1">
    <property type="nucleotide sequence ID" value="NZ_CP163440.1"/>
</dbReference>
<protein>
    <submittedName>
        <fullName evidence="2">DUF1566 domain-containing protein</fullName>
    </submittedName>
</protein>
<sequence length="100" mass="11328">MARRCAVRTRPWEGPPERRCRCHTWRLPGIKELATTVDDNRMAPAADPADPAAFPATQKAAWYWTAGASDPEPAVRWALNHDDGYTNYRKLTTGYPRCAR</sequence>
<name>A0AB39SG48_9ACTN</name>
<evidence type="ECO:0000313" key="2">
    <source>
        <dbReference type="EMBL" id="XDQ66632.1"/>
    </source>
</evidence>
<evidence type="ECO:0000259" key="1">
    <source>
        <dbReference type="Pfam" id="PF07603"/>
    </source>
</evidence>
<feature type="domain" description="Lcl C-terminal" evidence="1">
    <location>
        <begin position="23"/>
        <end position="96"/>
    </location>
</feature>
<proteinExistence type="predicted"/>
<dbReference type="EMBL" id="CP163440">
    <property type="protein sequence ID" value="XDQ66632.1"/>
    <property type="molecule type" value="Genomic_DNA"/>
</dbReference>
<dbReference type="AlphaFoldDB" id="A0AB39SG48"/>
<accession>A0AB39SG48</accession>
<dbReference type="InterPro" id="IPR011460">
    <property type="entry name" value="Lcl_C"/>
</dbReference>
<gene>
    <name evidence="2" type="ORF">AB5J50_40485</name>
</gene>
<organism evidence="2">
    <name type="scientific">Streptomyces sp. R35</name>
    <dbReference type="NCBI Taxonomy" id="3238630"/>
    <lineage>
        <taxon>Bacteria</taxon>
        <taxon>Bacillati</taxon>
        <taxon>Actinomycetota</taxon>
        <taxon>Actinomycetes</taxon>
        <taxon>Kitasatosporales</taxon>
        <taxon>Streptomycetaceae</taxon>
        <taxon>Streptomyces</taxon>
    </lineage>
</organism>
<reference evidence="2" key="1">
    <citation type="submission" date="2024-07" db="EMBL/GenBank/DDBJ databases">
        <authorList>
            <person name="Yu S.T."/>
        </authorList>
    </citation>
    <scope>NUCLEOTIDE SEQUENCE</scope>
    <source>
        <strain evidence="2">R35</strain>
    </source>
</reference>